<dbReference type="InterPro" id="IPR050266">
    <property type="entry name" value="AB_hydrolase_sf"/>
</dbReference>
<dbReference type="EMBL" id="FRCX01000005">
    <property type="protein sequence ID" value="SHN18534.1"/>
    <property type="molecule type" value="Genomic_DNA"/>
</dbReference>
<dbReference type="PANTHER" id="PTHR43798">
    <property type="entry name" value="MONOACYLGLYCEROL LIPASE"/>
    <property type="match status" value="1"/>
</dbReference>
<keyword evidence="3" id="KW-1185">Reference proteome</keyword>
<proteinExistence type="predicted"/>
<evidence type="ECO:0000313" key="3">
    <source>
        <dbReference type="Proteomes" id="UP000184339"/>
    </source>
</evidence>
<evidence type="ECO:0000259" key="1">
    <source>
        <dbReference type="Pfam" id="PF00561"/>
    </source>
</evidence>
<dbReference type="InterPro" id="IPR029058">
    <property type="entry name" value="AB_hydrolase_fold"/>
</dbReference>
<reference evidence="3" key="1">
    <citation type="submission" date="2016-11" db="EMBL/GenBank/DDBJ databases">
        <authorList>
            <person name="Varghese N."/>
            <person name="Submissions S."/>
        </authorList>
    </citation>
    <scope>NUCLEOTIDE SEQUENCE [LARGE SCALE GENOMIC DNA]</scope>
    <source>
        <strain evidence="3">Sac-22</strain>
    </source>
</reference>
<organism evidence="2 3">
    <name type="scientific">Duganella sacchari</name>
    <dbReference type="NCBI Taxonomy" id="551987"/>
    <lineage>
        <taxon>Bacteria</taxon>
        <taxon>Pseudomonadati</taxon>
        <taxon>Pseudomonadota</taxon>
        <taxon>Betaproteobacteria</taxon>
        <taxon>Burkholderiales</taxon>
        <taxon>Oxalobacteraceae</taxon>
        <taxon>Telluria group</taxon>
        <taxon>Duganella</taxon>
    </lineage>
</organism>
<sequence length="260" mass="28691">MQEQEHRIATQHGQLYARSWTPAGEAGAPIILFHDSLGCVALWRDFPAALAARTGRKVIAYDRFGFGQSAPHPGEWSIHFIRDEARLYFSLLRSALAIGRFVAFGYSVGGGIAVQCAAMYADACEALVTMSAQAWVDQGITDGVRQAQAAFADAGQLERLARYHGAQAHWVLHVWIDTWLSAEFSAWRIGQDADGIRCPMLVIHGDRDEYGSLEHPRHIASLSSAGGEVLILPGCHHMPQREYPELVLAAVQRFLRDQAK</sequence>
<dbReference type="GO" id="GO:0016020">
    <property type="term" value="C:membrane"/>
    <property type="evidence" value="ECO:0007669"/>
    <property type="project" value="TreeGrafter"/>
</dbReference>
<dbReference type="STRING" id="551987.SAMN05192549_105229"/>
<dbReference type="RefSeq" id="WP_072785026.1">
    <property type="nucleotide sequence ID" value="NZ_FRCX01000005.1"/>
</dbReference>
<dbReference type="Proteomes" id="UP000184339">
    <property type="component" value="Unassembled WGS sequence"/>
</dbReference>
<dbReference type="PANTHER" id="PTHR43798:SF33">
    <property type="entry name" value="HYDROLASE, PUTATIVE (AFU_ORTHOLOGUE AFUA_2G14860)-RELATED"/>
    <property type="match status" value="1"/>
</dbReference>
<dbReference type="InterPro" id="IPR000073">
    <property type="entry name" value="AB_hydrolase_1"/>
</dbReference>
<dbReference type="OrthoDB" id="135231at2"/>
<gene>
    <name evidence="2" type="ORF">SAMN05192549_105229</name>
</gene>
<name>A0A1M7PMV6_9BURK</name>
<accession>A0A1M7PMV6</accession>
<protein>
    <submittedName>
        <fullName evidence="2">Pimeloyl-ACP methyl ester carboxylesterase</fullName>
    </submittedName>
</protein>
<feature type="domain" description="AB hydrolase-1" evidence="1">
    <location>
        <begin position="29"/>
        <end position="136"/>
    </location>
</feature>
<dbReference type="Gene3D" id="3.40.50.1820">
    <property type="entry name" value="alpha/beta hydrolase"/>
    <property type="match status" value="1"/>
</dbReference>
<dbReference type="Pfam" id="PF00561">
    <property type="entry name" value="Abhydrolase_1"/>
    <property type="match status" value="1"/>
</dbReference>
<dbReference type="SUPFAM" id="SSF53474">
    <property type="entry name" value="alpha/beta-Hydrolases"/>
    <property type="match status" value="1"/>
</dbReference>
<dbReference type="AlphaFoldDB" id="A0A1M7PMV6"/>
<dbReference type="PRINTS" id="PR00111">
    <property type="entry name" value="ABHYDROLASE"/>
</dbReference>
<evidence type="ECO:0000313" key="2">
    <source>
        <dbReference type="EMBL" id="SHN18534.1"/>
    </source>
</evidence>